<keyword evidence="2" id="KW-1185">Reference proteome</keyword>
<gene>
    <name evidence="1" type="ORF">L2E82_32531</name>
</gene>
<evidence type="ECO:0000313" key="1">
    <source>
        <dbReference type="EMBL" id="KAI3721517.1"/>
    </source>
</evidence>
<organism evidence="1 2">
    <name type="scientific">Cichorium intybus</name>
    <name type="common">Chicory</name>
    <dbReference type="NCBI Taxonomy" id="13427"/>
    <lineage>
        <taxon>Eukaryota</taxon>
        <taxon>Viridiplantae</taxon>
        <taxon>Streptophyta</taxon>
        <taxon>Embryophyta</taxon>
        <taxon>Tracheophyta</taxon>
        <taxon>Spermatophyta</taxon>
        <taxon>Magnoliopsida</taxon>
        <taxon>eudicotyledons</taxon>
        <taxon>Gunneridae</taxon>
        <taxon>Pentapetalae</taxon>
        <taxon>asterids</taxon>
        <taxon>campanulids</taxon>
        <taxon>Asterales</taxon>
        <taxon>Asteraceae</taxon>
        <taxon>Cichorioideae</taxon>
        <taxon>Cichorieae</taxon>
        <taxon>Cichoriinae</taxon>
        <taxon>Cichorium</taxon>
    </lineage>
</organism>
<dbReference type="EMBL" id="CM042014">
    <property type="protein sequence ID" value="KAI3721517.1"/>
    <property type="molecule type" value="Genomic_DNA"/>
</dbReference>
<reference evidence="1 2" key="2">
    <citation type="journal article" date="2022" name="Mol. Ecol. Resour.">
        <title>The genomes of chicory, endive, great burdock and yacon provide insights into Asteraceae paleo-polyploidization history and plant inulin production.</title>
        <authorList>
            <person name="Fan W."/>
            <person name="Wang S."/>
            <person name="Wang H."/>
            <person name="Wang A."/>
            <person name="Jiang F."/>
            <person name="Liu H."/>
            <person name="Zhao H."/>
            <person name="Xu D."/>
            <person name="Zhang Y."/>
        </authorList>
    </citation>
    <scope>NUCLEOTIDE SEQUENCE [LARGE SCALE GENOMIC DNA]</scope>
    <source>
        <strain evidence="2">cv. Punajuju</strain>
        <tissue evidence="1">Leaves</tissue>
    </source>
</reference>
<dbReference type="Proteomes" id="UP001055811">
    <property type="component" value="Linkage Group LG06"/>
</dbReference>
<evidence type="ECO:0000313" key="2">
    <source>
        <dbReference type="Proteomes" id="UP001055811"/>
    </source>
</evidence>
<comment type="caution">
    <text evidence="1">The sequence shown here is derived from an EMBL/GenBank/DDBJ whole genome shotgun (WGS) entry which is preliminary data.</text>
</comment>
<accession>A0ACB9BGK7</accession>
<protein>
    <submittedName>
        <fullName evidence="1">Uncharacterized protein</fullName>
    </submittedName>
</protein>
<reference evidence="2" key="1">
    <citation type="journal article" date="2022" name="Mol. Ecol. Resour.">
        <title>The genomes of chicory, endive, great burdock and yacon provide insights into Asteraceae palaeo-polyploidization history and plant inulin production.</title>
        <authorList>
            <person name="Fan W."/>
            <person name="Wang S."/>
            <person name="Wang H."/>
            <person name="Wang A."/>
            <person name="Jiang F."/>
            <person name="Liu H."/>
            <person name="Zhao H."/>
            <person name="Xu D."/>
            <person name="Zhang Y."/>
        </authorList>
    </citation>
    <scope>NUCLEOTIDE SEQUENCE [LARGE SCALE GENOMIC DNA]</scope>
    <source>
        <strain evidence="2">cv. Punajuju</strain>
    </source>
</reference>
<proteinExistence type="predicted"/>
<sequence>MNVLLFSSYSGSDSFGIAGIRLQVVDFMITVVEKSFHGRIEDHVVGRDGVEQWGLPFVGDGAMSRQGLRRRWSLNTHHFKCISVKKLISLAFSVSNRYNCVSYSQGKGYIVFTHTHSKN</sequence>
<name>A0ACB9BGK7_CICIN</name>